<evidence type="ECO:0000313" key="1">
    <source>
        <dbReference type="EMBL" id="MBB2884360.1"/>
    </source>
</evidence>
<dbReference type="EMBL" id="JACHVR010000001">
    <property type="protein sequence ID" value="MBB2884360.1"/>
    <property type="molecule type" value="Genomic_DNA"/>
</dbReference>
<reference evidence="1" key="1">
    <citation type="submission" date="2020-08" db="EMBL/GenBank/DDBJ databases">
        <title>Plant associated metagenomes--Microbial community diversity and host control of community assembly across model and emerging plant ecological genomics systems.</title>
        <authorList>
            <person name="Dangl J."/>
        </authorList>
    </citation>
    <scope>NUCLEOTIDE SEQUENCE</scope>
    <source>
        <strain evidence="1">KD5</strain>
    </source>
</reference>
<name>A0ACC5M6P5_9PSED</name>
<dbReference type="Proteomes" id="UP000589818">
    <property type="component" value="Unassembled WGS sequence"/>
</dbReference>
<protein>
    <submittedName>
        <fullName evidence="1">Uncharacterized protein</fullName>
    </submittedName>
</protein>
<comment type="caution">
    <text evidence="1">The sequence shown here is derived from an EMBL/GenBank/DDBJ whole genome shotgun (WGS) entry which is preliminary data.</text>
</comment>
<sequence length="61" mass="6579">MSVKRLLRTAAMDIALPAGGIGTKKPVASEMHYSGRFEEHYLLAVKSSSSCVIVLLLATCR</sequence>
<gene>
    <name evidence="1" type="ORF">FHR69_000226</name>
</gene>
<keyword evidence="2" id="KW-1185">Reference proteome</keyword>
<organism evidence="1 2">
    <name type="scientific">Pseudomonas umsongensis</name>
    <dbReference type="NCBI Taxonomy" id="198618"/>
    <lineage>
        <taxon>Bacteria</taxon>
        <taxon>Pseudomonadati</taxon>
        <taxon>Pseudomonadota</taxon>
        <taxon>Gammaproteobacteria</taxon>
        <taxon>Pseudomonadales</taxon>
        <taxon>Pseudomonadaceae</taxon>
        <taxon>Pseudomonas</taxon>
    </lineage>
</organism>
<evidence type="ECO:0000313" key="2">
    <source>
        <dbReference type="Proteomes" id="UP000589818"/>
    </source>
</evidence>
<accession>A0ACC5M6P5</accession>
<proteinExistence type="predicted"/>